<dbReference type="Pfam" id="PF04277">
    <property type="entry name" value="OAD_gamma"/>
    <property type="match status" value="1"/>
</dbReference>
<comment type="subcellular location">
    <subcellularLocation>
        <location evidence="1">Cell membrane</location>
    </subcellularLocation>
</comment>
<dbReference type="GO" id="GO:0005886">
    <property type="term" value="C:plasma membrane"/>
    <property type="evidence" value="ECO:0007669"/>
    <property type="project" value="UniProtKB-SubCell"/>
</dbReference>
<organism evidence="7 8">
    <name type="scientific">Persicobacter diffluens</name>
    <dbReference type="NCBI Taxonomy" id="981"/>
    <lineage>
        <taxon>Bacteria</taxon>
        <taxon>Pseudomonadati</taxon>
        <taxon>Bacteroidota</taxon>
        <taxon>Cytophagia</taxon>
        <taxon>Cytophagales</taxon>
        <taxon>Persicobacteraceae</taxon>
        <taxon>Persicobacter</taxon>
    </lineage>
</organism>
<gene>
    <name evidence="7" type="ORF">PEDI_23320</name>
</gene>
<dbReference type="Proteomes" id="UP001310022">
    <property type="component" value="Unassembled WGS sequence"/>
</dbReference>
<evidence type="ECO:0000256" key="2">
    <source>
        <dbReference type="ARBA" id="ARBA00022475"/>
    </source>
</evidence>
<dbReference type="AlphaFoldDB" id="A0AAN5AJL6"/>
<keyword evidence="2" id="KW-1003">Cell membrane</keyword>
<dbReference type="EMBL" id="BQKE01000001">
    <property type="protein sequence ID" value="GJM61780.1"/>
    <property type="molecule type" value="Genomic_DNA"/>
</dbReference>
<reference evidence="7 8" key="1">
    <citation type="submission" date="2021-12" db="EMBL/GenBank/DDBJ databases">
        <title>Genome sequencing of bacteria with rrn-lacking chromosome and rrn-plasmid.</title>
        <authorList>
            <person name="Anda M."/>
            <person name="Iwasaki W."/>
        </authorList>
    </citation>
    <scope>NUCLEOTIDE SEQUENCE [LARGE SCALE GENOMIC DNA]</scope>
    <source>
        <strain evidence="7 8">NBRC 15940</strain>
    </source>
</reference>
<comment type="caution">
    <text evidence="7">The sequence shown here is derived from an EMBL/GenBank/DDBJ whole genome shotgun (WGS) entry which is preliminary data.</text>
</comment>
<evidence type="ECO:0000256" key="1">
    <source>
        <dbReference type="ARBA" id="ARBA00004236"/>
    </source>
</evidence>
<keyword evidence="8" id="KW-1185">Reference proteome</keyword>
<dbReference type="RefSeq" id="WP_053405770.1">
    <property type="nucleotide sequence ID" value="NZ_BQKE01000001.1"/>
</dbReference>
<evidence type="ECO:0000256" key="4">
    <source>
        <dbReference type="ARBA" id="ARBA00022989"/>
    </source>
</evidence>
<feature type="transmembrane region" description="Helical" evidence="6">
    <location>
        <begin position="12"/>
        <end position="34"/>
    </location>
</feature>
<evidence type="ECO:0000256" key="6">
    <source>
        <dbReference type="SAM" id="Phobius"/>
    </source>
</evidence>
<keyword evidence="3 6" id="KW-0812">Transmembrane</keyword>
<name>A0AAN5AJL6_9BACT</name>
<evidence type="ECO:0000313" key="8">
    <source>
        <dbReference type="Proteomes" id="UP001310022"/>
    </source>
</evidence>
<accession>A0AAN5AJL6</accession>
<evidence type="ECO:0000313" key="7">
    <source>
        <dbReference type="EMBL" id="GJM61780.1"/>
    </source>
</evidence>
<sequence length="93" mass="9912">MNEALQEAAMLLAIGMITVFLILFLIVGLGNVLIQIVNRFFPEEKTNALPITTSKSPPESPQKISTAQLAAITAAVNVITHGKGHITSIDKVS</sequence>
<dbReference type="InterPro" id="IPR005899">
    <property type="entry name" value="Na_pump_deCOase"/>
</dbReference>
<keyword evidence="5 6" id="KW-0472">Membrane</keyword>
<evidence type="ECO:0000256" key="3">
    <source>
        <dbReference type="ARBA" id="ARBA00022692"/>
    </source>
</evidence>
<proteinExistence type="predicted"/>
<keyword evidence="4 6" id="KW-1133">Transmembrane helix</keyword>
<dbReference type="GO" id="GO:0036376">
    <property type="term" value="P:sodium ion export across plasma membrane"/>
    <property type="evidence" value="ECO:0007669"/>
    <property type="project" value="InterPro"/>
</dbReference>
<evidence type="ECO:0000256" key="5">
    <source>
        <dbReference type="ARBA" id="ARBA00023136"/>
    </source>
</evidence>
<protein>
    <submittedName>
        <fullName evidence="7">Oxaloacetate decarboxylase</fullName>
    </submittedName>
</protein>
<dbReference type="GO" id="GO:0015081">
    <property type="term" value="F:sodium ion transmembrane transporter activity"/>
    <property type="evidence" value="ECO:0007669"/>
    <property type="project" value="InterPro"/>
</dbReference>